<dbReference type="Proteomes" id="UP000584374">
    <property type="component" value="Unassembled WGS sequence"/>
</dbReference>
<name>A0A840QDS4_9PSEU</name>
<protein>
    <recommendedName>
        <fullName evidence="2">DNA-directed DNA polymerase</fullName>
        <ecNumber evidence="2">2.7.7.7</ecNumber>
    </recommendedName>
</protein>
<dbReference type="EC" id="2.7.7.7" evidence="2"/>
<keyword evidence="4" id="KW-0548">Nucleotidyltransferase</keyword>
<dbReference type="EMBL" id="JACHIW010000001">
    <property type="protein sequence ID" value="MBB5156605.1"/>
    <property type="molecule type" value="Genomic_DNA"/>
</dbReference>
<evidence type="ECO:0000256" key="7">
    <source>
        <dbReference type="ARBA" id="ARBA00023125"/>
    </source>
</evidence>
<evidence type="ECO:0000256" key="1">
    <source>
        <dbReference type="ARBA" id="ARBA00005755"/>
    </source>
</evidence>
<dbReference type="Pfam" id="PF03175">
    <property type="entry name" value="DNA_pol_B_2"/>
    <property type="match status" value="1"/>
</dbReference>
<keyword evidence="7" id="KW-0238">DNA-binding</keyword>
<feature type="domain" description="DNA-directed DNA polymerase family B mitochondria/virus" evidence="9">
    <location>
        <begin position="264"/>
        <end position="372"/>
    </location>
</feature>
<dbReference type="InterPro" id="IPR012337">
    <property type="entry name" value="RNaseH-like_sf"/>
</dbReference>
<evidence type="ECO:0000256" key="5">
    <source>
        <dbReference type="ARBA" id="ARBA00022705"/>
    </source>
</evidence>
<evidence type="ECO:0000313" key="11">
    <source>
        <dbReference type="Proteomes" id="UP000584374"/>
    </source>
</evidence>
<comment type="similarity">
    <text evidence="1">Belongs to the DNA polymerase type-B family.</text>
</comment>
<evidence type="ECO:0000259" key="9">
    <source>
        <dbReference type="Pfam" id="PF03175"/>
    </source>
</evidence>
<evidence type="ECO:0000256" key="2">
    <source>
        <dbReference type="ARBA" id="ARBA00012417"/>
    </source>
</evidence>
<sequence length="426" mass="48107">MSGDFLPVSVRGWTDQPRERRKRHGSDRTPETRHVLVVDTETTIDTAQALTFGCYRYCYVDTAPDGQITVTTVAEGLIYADDLPETDPDGYATLTDYVRTHEANVDLFYLGCEPDWRLRLYSRSEFIEQWINGVAYRDRWGKRVDREPATLVMFNAPFDLSRLAGSASEARDGSTAARFAGGFSLALSTNADGNPVQWRPRVRVKSIDSKRSLKGFSALDKQTRFRGHFLDLRTLVFSLTGKSHSLASACEAFGVQHGKITAEEHGRITPDYIDYCRRDVQATAELYAKTTNEYARHPISLQETKAYSPASLSKSYLRSMGITPILDRMPDFPADVLGWAMSAFYGGRAETFIRHTPVPVVVCDFTSMYPTVDALMNLWEFLTRDRVEAIDATENVQTLLDDHPRSMFRSRRVAGIRGNRSGHPRR</sequence>
<keyword evidence="6" id="KW-0239">DNA-directed DNA polymerase</keyword>
<dbReference type="GO" id="GO:0000166">
    <property type="term" value="F:nucleotide binding"/>
    <property type="evidence" value="ECO:0007669"/>
    <property type="project" value="InterPro"/>
</dbReference>
<dbReference type="InterPro" id="IPR004868">
    <property type="entry name" value="DNA-dir_DNA_pol_B_mt/vir"/>
</dbReference>
<dbReference type="SUPFAM" id="SSF53098">
    <property type="entry name" value="Ribonuclease H-like"/>
    <property type="match status" value="1"/>
</dbReference>
<keyword evidence="11" id="KW-1185">Reference proteome</keyword>
<accession>A0A840QDS4</accession>
<comment type="caution">
    <text evidence="10">The sequence shown here is derived from an EMBL/GenBank/DDBJ whole genome shotgun (WGS) entry which is preliminary data.</text>
</comment>
<dbReference type="GO" id="GO:0003677">
    <property type="term" value="F:DNA binding"/>
    <property type="evidence" value="ECO:0007669"/>
    <property type="project" value="UniProtKB-KW"/>
</dbReference>
<keyword evidence="3" id="KW-0808">Transferase</keyword>
<dbReference type="RefSeq" id="WP_184727714.1">
    <property type="nucleotide sequence ID" value="NZ_JACHIW010000001.1"/>
</dbReference>
<organism evidence="10 11">
    <name type="scientific">Saccharopolyspora phatthalungensis</name>
    <dbReference type="NCBI Taxonomy" id="664693"/>
    <lineage>
        <taxon>Bacteria</taxon>
        <taxon>Bacillati</taxon>
        <taxon>Actinomycetota</taxon>
        <taxon>Actinomycetes</taxon>
        <taxon>Pseudonocardiales</taxon>
        <taxon>Pseudonocardiaceae</taxon>
        <taxon>Saccharopolyspora</taxon>
    </lineage>
</organism>
<evidence type="ECO:0000256" key="4">
    <source>
        <dbReference type="ARBA" id="ARBA00022695"/>
    </source>
</evidence>
<dbReference type="AlphaFoldDB" id="A0A840QDS4"/>
<evidence type="ECO:0000256" key="6">
    <source>
        <dbReference type="ARBA" id="ARBA00022932"/>
    </source>
</evidence>
<proteinExistence type="inferred from homology"/>
<evidence type="ECO:0000313" key="10">
    <source>
        <dbReference type="EMBL" id="MBB5156605.1"/>
    </source>
</evidence>
<dbReference type="GO" id="GO:0003887">
    <property type="term" value="F:DNA-directed DNA polymerase activity"/>
    <property type="evidence" value="ECO:0007669"/>
    <property type="project" value="UniProtKB-KW"/>
</dbReference>
<comment type="catalytic activity">
    <reaction evidence="8">
        <text>DNA(n) + a 2'-deoxyribonucleoside 5'-triphosphate = DNA(n+1) + diphosphate</text>
        <dbReference type="Rhea" id="RHEA:22508"/>
        <dbReference type="Rhea" id="RHEA-COMP:17339"/>
        <dbReference type="Rhea" id="RHEA-COMP:17340"/>
        <dbReference type="ChEBI" id="CHEBI:33019"/>
        <dbReference type="ChEBI" id="CHEBI:61560"/>
        <dbReference type="ChEBI" id="CHEBI:173112"/>
        <dbReference type="EC" id="2.7.7.7"/>
    </reaction>
</comment>
<keyword evidence="5" id="KW-0235">DNA replication</keyword>
<evidence type="ECO:0000256" key="8">
    <source>
        <dbReference type="ARBA" id="ARBA00049244"/>
    </source>
</evidence>
<gene>
    <name evidence="10" type="ORF">BJ970_004139</name>
</gene>
<dbReference type="GO" id="GO:0006260">
    <property type="term" value="P:DNA replication"/>
    <property type="evidence" value="ECO:0007669"/>
    <property type="project" value="UniProtKB-KW"/>
</dbReference>
<reference evidence="10 11" key="1">
    <citation type="submission" date="2020-08" db="EMBL/GenBank/DDBJ databases">
        <title>Sequencing the genomes of 1000 actinobacteria strains.</title>
        <authorList>
            <person name="Klenk H.-P."/>
        </authorList>
    </citation>
    <scope>NUCLEOTIDE SEQUENCE [LARGE SCALE GENOMIC DNA]</scope>
    <source>
        <strain evidence="10 11">DSM 45584</strain>
    </source>
</reference>
<evidence type="ECO:0000256" key="3">
    <source>
        <dbReference type="ARBA" id="ARBA00022679"/>
    </source>
</evidence>